<dbReference type="GO" id="GO:0044038">
    <property type="term" value="P:cell wall macromolecule biosynthetic process"/>
    <property type="evidence" value="ECO:0007669"/>
    <property type="project" value="TreeGrafter"/>
</dbReference>
<dbReference type="GO" id="GO:0005886">
    <property type="term" value="C:plasma membrane"/>
    <property type="evidence" value="ECO:0007669"/>
    <property type="project" value="UniProtKB-SubCell"/>
</dbReference>
<feature type="transmembrane region" description="Helical" evidence="8">
    <location>
        <begin position="320"/>
        <end position="339"/>
    </location>
</feature>
<feature type="transmembrane region" description="Helical" evidence="8">
    <location>
        <begin position="75"/>
        <end position="91"/>
    </location>
</feature>
<keyword evidence="7" id="KW-0479">Metal-binding</keyword>
<evidence type="ECO:0000256" key="7">
    <source>
        <dbReference type="PIRSR" id="PIRSR600715-1"/>
    </source>
</evidence>
<feature type="binding site" evidence="7">
    <location>
        <position position="155"/>
    </location>
    <ligand>
        <name>Mg(2+)</name>
        <dbReference type="ChEBI" id="CHEBI:18420"/>
    </ligand>
</feature>
<dbReference type="OrthoDB" id="9783652at2"/>
<reference evidence="9 10" key="1">
    <citation type="submission" date="2017-03" db="EMBL/GenBank/DDBJ databases">
        <title>Complete genome sequence of Candidatus 'Thiodictyon syntrophicum' sp. nov. strain Cad16T, a photolithoautotroph purple sulfur bacterium isolated from an alpine meromictic lake.</title>
        <authorList>
            <person name="Luedin S.M."/>
            <person name="Pothier J.F."/>
            <person name="Danza F."/>
            <person name="Storelli N."/>
            <person name="Wittwer M."/>
            <person name="Tonolla M."/>
        </authorList>
    </citation>
    <scope>NUCLEOTIDE SEQUENCE [LARGE SCALE GENOMIC DNA]</scope>
    <source>
        <strain evidence="9 10">Cad16T</strain>
    </source>
</reference>
<feature type="transmembrane region" description="Helical" evidence="8">
    <location>
        <begin position="163"/>
        <end position="184"/>
    </location>
</feature>
<feature type="binding site" evidence="7">
    <location>
        <position position="222"/>
    </location>
    <ligand>
        <name>Mg(2+)</name>
        <dbReference type="ChEBI" id="CHEBI:18420"/>
    </ligand>
</feature>
<keyword evidence="5 8" id="KW-1133">Transmembrane helix</keyword>
<dbReference type="InterPro" id="IPR000715">
    <property type="entry name" value="Glycosyl_transferase_4"/>
</dbReference>
<dbReference type="Pfam" id="PF00953">
    <property type="entry name" value="Glycos_transf_4"/>
    <property type="match status" value="1"/>
</dbReference>
<feature type="transmembrane region" description="Helical" evidence="8">
    <location>
        <begin position="289"/>
        <end position="314"/>
    </location>
</feature>
<dbReference type="CDD" id="cd06853">
    <property type="entry name" value="GT_WecA_like"/>
    <property type="match status" value="1"/>
</dbReference>
<proteinExistence type="predicted"/>
<dbReference type="GO" id="GO:0071555">
    <property type="term" value="P:cell wall organization"/>
    <property type="evidence" value="ECO:0007669"/>
    <property type="project" value="TreeGrafter"/>
</dbReference>
<evidence type="ECO:0000256" key="5">
    <source>
        <dbReference type="ARBA" id="ARBA00022989"/>
    </source>
</evidence>
<feature type="transmembrane region" description="Helical" evidence="8">
    <location>
        <begin position="130"/>
        <end position="151"/>
    </location>
</feature>
<dbReference type="AlphaFoldDB" id="A0A2K8UE90"/>
<name>A0A2K8UE90_9GAMM</name>
<protein>
    <recommendedName>
        <fullName evidence="11">Undecaprenyl-phosphate alpha-N-acetylglucosaminyl 1-phosphate transferase</fullName>
    </recommendedName>
</protein>
<evidence type="ECO:0000256" key="6">
    <source>
        <dbReference type="ARBA" id="ARBA00023136"/>
    </source>
</evidence>
<evidence type="ECO:0000256" key="1">
    <source>
        <dbReference type="ARBA" id="ARBA00004651"/>
    </source>
</evidence>
<keyword evidence="4 8" id="KW-0812">Transmembrane</keyword>
<feature type="transmembrane region" description="Helical" evidence="8">
    <location>
        <begin position="249"/>
        <end position="268"/>
    </location>
</feature>
<evidence type="ECO:0000256" key="3">
    <source>
        <dbReference type="ARBA" id="ARBA00022679"/>
    </source>
</evidence>
<sequence>MSAPSWFADLVFPGSFLLTVGLIAVLRPPARALGWVDHPSTRKHHLHPVPLVGGVAMCVAFCVGILLLPDKPHDWRVLLICTVMLTLLGLYDDLRSSRASTRFLFQAAAVLLMALGSDVVLGNLGDLFGLGQFSLGDWAVLFTLFAVVGVINAFNMIDGLDGLAGGSGLIAGGWLLVLCLSTHARHPGDIGALLVLAMVIVGFLAFNLRHPWRARAGIFMGDAGSTMLGFVLSWFLIHLSQGEQAVMTPITAVWILALPLLDTLTVMVRRLRSGSNPFVADRQHLHHLLLGRGLTDGQVTGVLLALTFLTGGLGVLADRLDLPCCLGFYAFVGLFLLYYRITTTMLPPPNSPVIGQDRRRSLRPSDTDKKWHRSLLRLPWTYGSRQESE</sequence>
<evidence type="ECO:0000256" key="2">
    <source>
        <dbReference type="ARBA" id="ARBA00022475"/>
    </source>
</evidence>
<keyword evidence="6 8" id="KW-0472">Membrane</keyword>
<dbReference type="KEGG" id="tsy:THSYN_25240"/>
<dbReference type="GO" id="GO:0016780">
    <property type="term" value="F:phosphotransferase activity, for other substituted phosphate groups"/>
    <property type="evidence" value="ECO:0007669"/>
    <property type="project" value="InterPro"/>
</dbReference>
<dbReference type="GO" id="GO:0009103">
    <property type="term" value="P:lipopolysaccharide biosynthetic process"/>
    <property type="evidence" value="ECO:0007669"/>
    <property type="project" value="TreeGrafter"/>
</dbReference>
<comment type="cofactor">
    <cofactor evidence="7">
        <name>Mg(2+)</name>
        <dbReference type="ChEBI" id="CHEBI:18420"/>
    </cofactor>
</comment>
<accession>A0A2K8UE90</accession>
<keyword evidence="7" id="KW-0460">Magnesium</keyword>
<keyword evidence="3" id="KW-0808">Transferase</keyword>
<feature type="transmembrane region" description="Helical" evidence="8">
    <location>
        <begin position="103"/>
        <end position="124"/>
    </location>
</feature>
<dbReference type="PANTHER" id="PTHR22926">
    <property type="entry name" value="PHOSPHO-N-ACETYLMURAMOYL-PENTAPEPTIDE-TRANSFERASE"/>
    <property type="match status" value="1"/>
</dbReference>
<dbReference type="RefSeq" id="WP_100921586.1">
    <property type="nucleotide sequence ID" value="NZ_CP020370.1"/>
</dbReference>
<dbReference type="Proteomes" id="UP000232638">
    <property type="component" value="Chromosome"/>
</dbReference>
<evidence type="ECO:0000256" key="4">
    <source>
        <dbReference type="ARBA" id="ARBA00022692"/>
    </source>
</evidence>
<keyword evidence="2" id="KW-1003">Cell membrane</keyword>
<feature type="transmembrane region" description="Helical" evidence="8">
    <location>
        <begin position="46"/>
        <end position="69"/>
    </location>
</feature>
<evidence type="ECO:0000313" key="9">
    <source>
        <dbReference type="EMBL" id="AUB83908.1"/>
    </source>
</evidence>
<comment type="subcellular location">
    <subcellularLocation>
        <location evidence="1">Cell membrane</location>
        <topology evidence="1">Multi-pass membrane protein</topology>
    </subcellularLocation>
</comment>
<dbReference type="EMBL" id="CP020370">
    <property type="protein sequence ID" value="AUB83908.1"/>
    <property type="molecule type" value="Genomic_DNA"/>
</dbReference>
<gene>
    <name evidence="9" type="ORF">THSYN_25240</name>
</gene>
<keyword evidence="10" id="KW-1185">Reference proteome</keyword>
<dbReference type="InterPro" id="IPR018480">
    <property type="entry name" value="PNAcMuramoyl-5peptid_Trfase_CS"/>
</dbReference>
<dbReference type="GO" id="GO:0046872">
    <property type="term" value="F:metal ion binding"/>
    <property type="evidence" value="ECO:0007669"/>
    <property type="project" value="UniProtKB-KW"/>
</dbReference>
<organism evidence="9 10">
    <name type="scientific">Candidatus Thiodictyon syntrophicum</name>
    <dbReference type="NCBI Taxonomy" id="1166950"/>
    <lineage>
        <taxon>Bacteria</taxon>
        <taxon>Pseudomonadati</taxon>
        <taxon>Pseudomonadota</taxon>
        <taxon>Gammaproteobacteria</taxon>
        <taxon>Chromatiales</taxon>
        <taxon>Chromatiaceae</taxon>
        <taxon>Thiodictyon</taxon>
    </lineage>
</organism>
<dbReference type="PANTHER" id="PTHR22926:SF3">
    <property type="entry name" value="UNDECAPRENYL-PHOSPHATE ALPHA-N-ACETYLGLUCOSAMINYL 1-PHOSPHATE TRANSFERASE"/>
    <property type="match status" value="1"/>
</dbReference>
<feature type="transmembrane region" description="Helical" evidence="8">
    <location>
        <begin position="190"/>
        <end position="206"/>
    </location>
</feature>
<evidence type="ECO:0008006" key="11">
    <source>
        <dbReference type="Google" id="ProtNLM"/>
    </source>
</evidence>
<dbReference type="PROSITE" id="PS01348">
    <property type="entry name" value="MRAY_2"/>
    <property type="match status" value="1"/>
</dbReference>
<feature type="transmembrane region" description="Helical" evidence="8">
    <location>
        <begin position="218"/>
        <end position="237"/>
    </location>
</feature>
<evidence type="ECO:0000256" key="8">
    <source>
        <dbReference type="SAM" id="Phobius"/>
    </source>
</evidence>
<feature type="transmembrane region" description="Helical" evidence="8">
    <location>
        <begin position="6"/>
        <end position="26"/>
    </location>
</feature>
<evidence type="ECO:0000313" key="10">
    <source>
        <dbReference type="Proteomes" id="UP000232638"/>
    </source>
</evidence>